<reference evidence="1" key="1">
    <citation type="journal article" date="2013" name="J. Plant Res.">
        <title>Effect of fungi and light on seed germination of three Opuntia species from semiarid lands of central Mexico.</title>
        <authorList>
            <person name="Delgado-Sanchez P."/>
            <person name="Jimenez-Bremont J.F."/>
            <person name="Guerrero-Gonzalez Mde L."/>
            <person name="Flores J."/>
        </authorList>
    </citation>
    <scope>NUCLEOTIDE SEQUENCE</scope>
    <source>
        <tissue evidence="1">Cladode</tissue>
    </source>
</reference>
<reference evidence="1" key="2">
    <citation type="submission" date="2020-07" db="EMBL/GenBank/DDBJ databases">
        <authorList>
            <person name="Vera ALvarez R."/>
            <person name="Arias-Moreno D.M."/>
            <person name="Jimenez-Jacinto V."/>
            <person name="Jimenez-Bremont J.F."/>
            <person name="Swaminathan K."/>
            <person name="Moose S.P."/>
            <person name="Guerrero-Gonzalez M.L."/>
            <person name="Marino-Ramirez L."/>
            <person name="Landsman D."/>
            <person name="Rodriguez-Kessler M."/>
            <person name="Delgado-Sanchez P."/>
        </authorList>
    </citation>
    <scope>NUCLEOTIDE SEQUENCE</scope>
    <source>
        <tissue evidence="1">Cladode</tissue>
    </source>
</reference>
<dbReference type="EMBL" id="GISG01224993">
    <property type="protein sequence ID" value="MBA4664752.1"/>
    <property type="molecule type" value="Transcribed_RNA"/>
</dbReference>
<proteinExistence type="predicted"/>
<evidence type="ECO:0000313" key="1">
    <source>
        <dbReference type="EMBL" id="MBA4664752.1"/>
    </source>
</evidence>
<name>A0A7C9AC13_OPUST</name>
<sequence>MATIFANTARVIKPHERILSLFVAILGRSLRAIEAGNMKQIRAPDVAPVNWKATQILGMHIAPKRITRSKPNVINANLLLSESKGMAELNTRPSKLSLTA</sequence>
<organism evidence="1">
    <name type="scientific">Opuntia streptacantha</name>
    <name type="common">Prickly pear cactus</name>
    <name type="synonym">Opuntia cardona</name>
    <dbReference type="NCBI Taxonomy" id="393608"/>
    <lineage>
        <taxon>Eukaryota</taxon>
        <taxon>Viridiplantae</taxon>
        <taxon>Streptophyta</taxon>
        <taxon>Embryophyta</taxon>
        <taxon>Tracheophyta</taxon>
        <taxon>Spermatophyta</taxon>
        <taxon>Magnoliopsida</taxon>
        <taxon>eudicotyledons</taxon>
        <taxon>Gunneridae</taxon>
        <taxon>Pentapetalae</taxon>
        <taxon>Caryophyllales</taxon>
        <taxon>Cactineae</taxon>
        <taxon>Cactaceae</taxon>
        <taxon>Opuntioideae</taxon>
        <taxon>Opuntia</taxon>
    </lineage>
</organism>
<protein>
    <submittedName>
        <fullName evidence="1">Uncharacterized protein</fullName>
    </submittedName>
</protein>
<accession>A0A7C9AC13</accession>
<dbReference type="AlphaFoldDB" id="A0A7C9AC13"/>